<keyword evidence="6 7" id="KW-0472">Membrane</keyword>
<dbReference type="InterPro" id="IPR001640">
    <property type="entry name" value="Lgt"/>
</dbReference>
<evidence type="ECO:0000256" key="7">
    <source>
        <dbReference type="HAMAP-Rule" id="MF_01147"/>
    </source>
</evidence>
<evidence type="ECO:0000256" key="4">
    <source>
        <dbReference type="ARBA" id="ARBA00022692"/>
    </source>
</evidence>
<dbReference type="PANTHER" id="PTHR30589">
    <property type="entry name" value="PROLIPOPROTEIN DIACYLGLYCERYL TRANSFERASE"/>
    <property type="match status" value="1"/>
</dbReference>
<evidence type="ECO:0000313" key="9">
    <source>
        <dbReference type="Proteomes" id="UP001500298"/>
    </source>
</evidence>
<dbReference type="PANTHER" id="PTHR30589:SF0">
    <property type="entry name" value="PHOSPHATIDYLGLYCEROL--PROLIPOPROTEIN DIACYLGLYCERYL TRANSFERASE"/>
    <property type="match status" value="1"/>
</dbReference>
<dbReference type="EMBL" id="BAABJX010000044">
    <property type="protein sequence ID" value="GAA4842086.1"/>
    <property type="molecule type" value="Genomic_DNA"/>
</dbReference>
<keyword evidence="9" id="KW-1185">Reference proteome</keyword>
<dbReference type="EC" id="2.5.1.145" evidence="7"/>
<keyword evidence="5 7" id="KW-1133">Transmembrane helix</keyword>
<feature type="transmembrane region" description="Helical" evidence="7">
    <location>
        <begin position="219"/>
        <end position="237"/>
    </location>
</feature>
<feature type="transmembrane region" description="Helical" evidence="7">
    <location>
        <begin position="188"/>
        <end position="207"/>
    </location>
</feature>
<evidence type="ECO:0000313" key="8">
    <source>
        <dbReference type="EMBL" id="GAA4842086.1"/>
    </source>
</evidence>
<comment type="similarity">
    <text evidence="1 7">Belongs to the Lgt family.</text>
</comment>
<keyword evidence="2 7" id="KW-1003">Cell membrane</keyword>
<dbReference type="NCBIfam" id="TIGR00544">
    <property type="entry name" value="lgt"/>
    <property type="match status" value="1"/>
</dbReference>
<keyword evidence="3 7" id="KW-0808">Transferase</keyword>
<dbReference type="Proteomes" id="UP001500298">
    <property type="component" value="Unassembled WGS sequence"/>
</dbReference>
<dbReference type="GO" id="GO:0016740">
    <property type="term" value="F:transferase activity"/>
    <property type="evidence" value="ECO:0007669"/>
    <property type="project" value="UniProtKB-KW"/>
</dbReference>
<comment type="caution">
    <text evidence="8">The sequence shown here is derived from an EMBL/GenBank/DDBJ whole genome shotgun (WGS) entry which is preliminary data.</text>
</comment>
<feature type="transmembrane region" description="Helical" evidence="7">
    <location>
        <begin position="58"/>
        <end position="78"/>
    </location>
</feature>
<gene>
    <name evidence="7 8" type="primary">lgt</name>
    <name evidence="8" type="ORF">GCM10023331_28830</name>
</gene>
<proteinExistence type="inferred from homology"/>
<name>A0ABP9DI79_9BACT</name>
<evidence type="ECO:0000256" key="2">
    <source>
        <dbReference type="ARBA" id="ARBA00022475"/>
    </source>
</evidence>
<evidence type="ECO:0000256" key="6">
    <source>
        <dbReference type="ARBA" id="ARBA00023136"/>
    </source>
</evidence>
<feature type="transmembrane region" description="Helical" evidence="7">
    <location>
        <begin position="122"/>
        <end position="140"/>
    </location>
</feature>
<comment type="catalytic activity">
    <reaction evidence="7">
        <text>L-cysteinyl-[prolipoprotein] + a 1,2-diacyl-sn-glycero-3-phospho-(1'-sn-glycerol) = an S-1,2-diacyl-sn-glyceryl-L-cysteinyl-[prolipoprotein] + sn-glycerol 1-phosphate + H(+)</text>
        <dbReference type="Rhea" id="RHEA:56712"/>
        <dbReference type="Rhea" id="RHEA-COMP:14679"/>
        <dbReference type="Rhea" id="RHEA-COMP:14680"/>
        <dbReference type="ChEBI" id="CHEBI:15378"/>
        <dbReference type="ChEBI" id="CHEBI:29950"/>
        <dbReference type="ChEBI" id="CHEBI:57685"/>
        <dbReference type="ChEBI" id="CHEBI:64716"/>
        <dbReference type="ChEBI" id="CHEBI:140658"/>
        <dbReference type="EC" id="2.5.1.145"/>
    </reaction>
</comment>
<feature type="transmembrane region" description="Helical" evidence="7">
    <location>
        <begin position="15"/>
        <end position="37"/>
    </location>
</feature>
<dbReference type="RefSeq" id="WP_345372988.1">
    <property type="nucleotide sequence ID" value="NZ_BAABJX010000044.1"/>
</dbReference>
<sequence>MNLLQYITWNVDPEIFNIGFFSLRWYGLLFASGFFIGQFLMIKMYKNDGRLEKDVDSLTMYMLIATVLGARLGHCFFYDPEYYLSNPIKIFKVWEGGLASHGAAIGILTGLWMYSKKYNHRFLWVVDRVVVVVALAGGFIRMGNLMNSEIVGIPSDLPWAFLFERLGDYKSYLVEVNGQLSNVPRHPVQLYEAITYFITFGVLWKLYWSKGKELAEGRLFGLFLVLVFGFRIVWEFLKVHQADFMMGLELRMGQLLSIPLVLAGFYFLLRKTSSEKKEANIS</sequence>
<evidence type="ECO:0000256" key="1">
    <source>
        <dbReference type="ARBA" id="ARBA00007150"/>
    </source>
</evidence>
<evidence type="ECO:0000256" key="3">
    <source>
        <dbReference type="ARBA" id="ARBA00022679"/>
    </source>
</evidence>
<organism evidence="8 9">
    <name type="scientific">Algivirga pacifica</name>
    <dbReference type="NCBI Taxonomy" id="1162670"/>
    <lineage>
        <taxon>Bacteria</taxon>
        <taxon>Pseudomonadati</taxon>
        <taxon>Bacteroidota</taxon>
        <taxon>Cytophagia</taxon>
        <taxon>Cytophagales</taxon>
        <taxon>Flammeovirgaceae</taxon>
        <taxon>Algivirga</taxon>
    </lineage>
</organism>
<comment type="function">
    <text evidence="7">Catalyzes the transfer of the diacylglyceryl group from phosphatidylglycerol to the sulfhydryl group of the N-terminal cysteine of a prolipoprotein, the first step in the formation of mature lipoproteins.</text>
</comment>
<accession>A0ABP9DI79</accession>
<evidence type="ECO:0000256" key="5">
    <source>
        <dbReference type="ARBA" id="ARBA00022989"/>
    </source>
</evidence>
<dbReference type="Pfam" id="PF01790">
    <property type="entry name" value="LGT"/>
    <property type="match status" value="1"/>
</dbReference>
<feature type="binding site" evidence="7">
    <location>
        <position position="141"/>
    </location>
    <ligand>
        <name>a 1,2-diacyl-sn-glycero-3-phospho-(1'-sn-glycerol)</name>
        <dbReference type="ChEBI" id="CHEBI:64716"/>
    </ligand>
</feature>
<comment type="subcellular location">
    <subcellularLocation>
        <location evidence="7">Cell membrane</location>
        <topology evidence="7">Multi-pass membrane protein</topology>
    </subcellularLocation>
</comment>
<protein>
    <recommendedName>
        <fullName evidence="7">Phosphatidylglycerol--prolipoprotein diacylglyceryl transferase</fullName>
        <ecNumber evidence="7">2.5.1.145</ecNumber>
    </recommendedName>
</protein>
<keyword evidence="4 7" id="KW-0812">Transmembrane</keyword>
<comment type="pathway">
    <text evidence="7">Protein modification; lipoprotein biosynthesis (diacylglyceryl transfer).</text>
</comment>
<feature type="transmembrane region" description="Helical" evidence="7">
    <location>
        <begin position="252"/>
        <end position="269"/>
    </location>
</feature>
<feature type="transmembrane region" description="Helical" evidence="7">
    <location>
        <begin position="98"/>
        <end position="115"/>
    </location>
</feature>
<dbReference type="HAMAP" id="MF_01147">
    <property type="entry name" value="Lgt"/>
    <property type="match status" value="1"/>
</dbReference>
<reference evidence="9" key="1">
    <citation type="journal article" date="2019" name="Int. J. Syst. Evol. Microbiol.">
        <title>The Global Catalogue of Microorganisms (GCM) 10K type strain sequencing project: providing services to taxonomists for standard genome sequencing and annotation.</title>
        <authorList>
            <consortium name="The Broad Institute Genomics Platform"/>
            <consortium name="The Broad Institute Genome Sequencing Center for Infectious Disease"/>
            <person name="Wu L."/>
            <person name="Ma J."/>
        </authorList>
    </citation>
    <scope>NUCLEOTIDE SEQUENCE [LARGE SCALE GENOMIC DNA]</scope>
    <source>
        <strain evidence="9">JCM 18326</strain>
    </source>
</reference>